<evidence type="ECO:0000256" key="8">
    <source>
        <dbReference type="SAM" id="MobiDB-lite"/>
    </source>
</evidence>
<dbReference type="InterPro" id="IPR011992">
    <property type="entry name" value="EF-hand-dom_pair"/>
</dbReference>
<dbReference type="GO" id="GO:0061630">
    <property type="term" value="F:ubiquitin protein ligase activity"/>
    <property type="evidence" value="ECO:0007669"/>
    <property type="project" value="UniProtKB-EC"/>
</dbReference>
<evidence type="ECO:0000256" key="5">
    <source>
        <dbReference type="ARBA" id="ARBA00022737"/>
    </source>
</evidence>
<gene>
    <name evidence="12" type="ORF">OLEA9_A028607</name>
</gene>
<proteinExistence type="predicted"/>
<evidence type="ECO:0000256" key="6">
    <source>
        <dbReference type="ARBA" id="ARBA00022837"/>
    </source>
</evidence>
<feature type="compositionally biased region" description="Polar residues" evidence="8">
    <location>
        <begin position="337"/>
        <end position="346"/>
    </location>
</feature>
<dbReference type="InterPro" id="IPR002048">
    <property type="entry name" value="EF_hand_dom"/>
</dbReference>
<keyword evidence="7" id="KW-0175">Coiled coil</keyword>
<dbReference type="SUPFAM" id="SSF48371">
    <property type="entry name" value="ARM repeat"/>
    <property type="match status" value="2"/>
</dbReference>
<dbReference type="InterPro" id="IPR052608">
    <property type="entry name" value="U-box_domain_protein"/>
</dbReference>
<dbReference type="SUPFAM" id="SSF57850">
    <property type="entry name" value="RING/U-box"/>
    <property type="match status" value="1"/>
</dbReference>
<evidence type="ECO:0000256" key="1">
    <source>
        <dbReference type="ARBA" id="ARBA00000900"/>
    </source>
</evidence>
<dbReference type="GO" id="GO:0005509">
    <property type="term" value="F:calcium ion binding"/>
    <property type="evidence" value="ECO:0007669"/>
    <property type="project" value="InterPro"/>
</dbReference>
<feature type="region of interest" description="Disordered" evidence="8">
    <location>
        <begin position="109"/>
        <end position="303"/>
    </location>
</feature>
<dbReference type="EC" id="2.3.2.27" evidence="3"/>
<dbReference type="InterPro" id="IPR011989">
    <property type="entry name" value="ARM-like"/>
</dbReference>
<feature type="coiled-coil region" evidence="7">
    <location>
        <begin position="652"/>
        <end position="679"/>
    </location>
</feature>
<feature type="region of interest" description="Disordered" evidence="8">
    <location>
        <begin position="786"/>
        <end position="956"/>
    </location>
</feature>
<feature type="domain" description="EF-hand" evidence="10">
    <location>
        <begin position="422"/>
        <end position="457"/>
    </location>
</feature>
<dbReference type="Pfam" id="PF04564">
    <property type="entry name" value="U-box"/>
    <property type="match status" value="1"/>
</dbReference>
<feature type="domain" description="EH" evidence="9">
    <location>
        <begin position="8"/>
        <end position="98"/>
    </location>
</feature>
<comment type="pathway">
    <text evidence="2">Protein modification; protein ubiquitination.</text>
</comment>
<name>A0A8S0VDA3_OLEEU</name>
<feature type="region of interest" description="Disordered" evidence="8">
    <location>
        <begin position="973"/>
        <end position="992"/>
    </location>
</feature>
<dbReference type="Gene3D" id="1.25.10.10">
    <property type="entry name" value="Leucine-rich Repeat Variant"/>
    <property type="match status" value="4"/>
</dbReference>
<dbReference type="PROSITE" id="PS50222">
    <property type="entry name" value="EF_HAND_2"/>
    <property type="match status" value="3"/>
</dbReference>
<dbReference type="Gene3D" id="1.10.238.10">
    <property type="entry name" value="EF-hand"/>
    <property type="match status" value="2"/>
</dbReference>
<dbReference type="PROSITE" id="PS50031">
    <property type="entry name" value="EH"/>
    <property type="match status" value="2"/>
</dbReference>
<dbReference type="OrthoDB" id="524326at2759"/>
<evidence type="ECO:0000313" key="12">
    <source>
        <dbReference type="EMBL" id="CAA3031857.1"/>
    </source>
</evidence>
<feature type="compositionally biased region" description="Basic and acidic residues" evidence="8">
    <location>
        <begin position="898"/>
        <end position="909"/>
    </location>
</feature>
<comment type="catalytic activity">
    <reaction evidence="1">
        <text>S-ubiquitinyl-[E2 ubiquitin-conjugating enzyme]-L-cysteine + [acceptor protein]-L-lysine = [E2 ubiquitin-conjugating enzyme]-L-cysteine + N(6)-ubiquitinyl-[acceptor protein]-L-lysine.</text>
        <dbReference type="EC" id="2.3.2.27"/>
    </reaction>
</comment>
<protein>
    <recommendedName>
        <fullName evidence="3">RING-type E3 ubiquitin transferase</fullName>
        <ecNumber evidence="3">2.3.2.27</ecNumber>
    </recommendedName>
</protein>
<dbReference type="InterPro" id="IPR000225">
    <property type="entry name" value="Armadillo"/>
</dbReference>
<dbReference type="PANTHER" id="PTHR45958">
    <property type="entry name" value="RING-TYPE E3 UBIQUITIN TRANSFERASE"/>
    <property type="match status" value="1"/>
</dbReference>
<keyword evidence="5" id="KW-0677">Repeat</keyword>
<dbReference type="SMART" id="SM00027">
    <property type="entry name" value="EH"/>
    <property type="match status" value="2"/>
</dbReference>
<evidence type="ECO:0000256" key="3">
    <source>
        <dbReference type="ARBA" id="ARBA00012483"/>
    </source>
</evidence>
<dbReference type="InterPro" id="IPR013083">
    <property type="entry name" value="Znf_RING/FYVE/PHD"/>
</dbReference>
<dbReference type="PROSITE" id="PS00018">
    <property type="entry name" value="EF_HAND_1"/>
    <property type="match status" value="1"/>
</dbReference>
<dbReference type="SMART" id="SM00504">
    <property type="entry name" value="Ubox"/>
    <property type="match status" value="1"/>
</dbReference>
<sequence length="1851" mass="201745">MAGAAGVNTEQFEAYFRRADLDQDGKISGAEAVGFLQGSNLPKQVLAQIWMHADQSHTGYLSRPEFYNFLKLVTVAQSKRELTPDIVKAALYGPASGKIPAPKISLAATPAPQSNSVGAAPPLQMGAAAPASSNNLGLRGLTPSTSINQQFGPVQSTTGNLQLGQGPPSSGMNQQFSVNQQFRQLPPSTNMNPQLGQPLSSTNMNQQFFSSQGNQPIRPLPMPAATASQPSPGPGGVNFPRGGDMDGPGLPNSNNDWLGGRTSVAPAGTTPVSNRGAIPSVLPVAPKSLDPPSTMSSTAAKDPKALVGSGNGFASESVFGGDVFSTIQSSSVQVSSAPTQPASGITTGPHPSAKADPFEALQSTLVKPSTMVQPQQTSALPKSNQQVSTQVTSLGSSSGAPAGAGNSASEQSLVSWPKMTRASVQKYAKVFLEVDTDRDGKITGEQARSLFLSWRLPVEVLKQIWDLSDQDSDSMLSLREFCIALYLMERYREGRPLPSALPSSIMLDETLLSLTGPPTASYGSMGWGATAGIRPQQTPPGAQPIASAGLKPTPQTVYSQPDGLTQFNEYNARGPLMDNSYTSELRNVEVNSLDNKVQEAESDEKVENKERVILDSKEKIEFYRTKMQDLVLYKSRCDNRLNEITERALSDKHEAELLAKKYEEKYKQVAEIASKLTIEEASFREIQGRKMELQQAIIKMEQGGSADGILQVRADRIQSDLEELLKAMTERCKKHDLQIKSTALIELPPGWQPGIPEFVSIWDEDWDKFEDEGFSFDVAVPANSKSTSVHKENSSPTHNFSPDSGSNADATSEKPFSKGVSPFETESPYAHSEDESKSSQGSPARQTTFESPSPKYSENDFRKSSDGEAEIHRSFDEPAWGTFDNNDDIDSVWGFSAKDSDHGKHEEKYFFGSSNFGASPERTDSPQKNSPFTFENSVPGSPLSRAGNSPPRYSVESRDPFFDSFSRFDSFNTQDHVSSPRRETLTRFDSMNSTRDFGHSGGFSFDDSDPFGSSGPFKVSSESRTPKKGSETATLNLMAGSWDGNYDPGGQSDDSLHFDRLRIEPIYDAFICPLTKQVMRDPVTLENGQTFEREAIEKWFGECKESRRRLVCPLTLRELRSTELNPSIALRNTIEEWKARNEAAQLDMARRSLSMGSPDNDILQALKFVQQLCLNNRSNKHVIRNAELTPVIVNMLKSSSRLVRCKALETLRIVVEDDSDNKEIMAEGDTVRMIVKFLSNEQSKEREEAVSLLYELSESELLCEKIGLVNGAILMLVGMASSNSENLLTVEKADKTLENLAKCENNVRQMAENGRLRPLLTLLLEGTPETKLSMAAFLGELVLNNDVKVFVARTAGSALINLMKSTNMQSREAALKALNQISSDESSAKVLIEAGVLPPLVNDLFTVGSNQLPMRLKEVSATILASVVISGYDFDSIPVGPDNQTLVSKEIIHNLLHLISNTGPAIECRLFQVLVGLTSSPTTVSSVVSAIKSSGATISLVQFIEAPQRDLRMASIKLLQNLSPYMGQELTGCLRGTSGQLGSLIRVILENIAITEEQSAAVALLADLPERDVGLTRQILDEGAFQLFISRVIMIRQGEMRGSRFMTPYLEGLVKVLARITFALSEESGSALALCREHNVASLFIDLLQANGLDNVQMVSAMALENLSQESKNLTKLPELPTSGFCASIFPCLSKPPILTGLCRVHRGMCSLKETFCLLEGHAVEKLVALLDHNNDQVIEASLAALSTLLDDGVDVEQGVQVLMDAEGIKPVFDVLLEKRTESLKRRAVWAVERLLRTDDIAYEVSGDPNIGLALVDAFQHGDYRTRQIAEHALKHVDKIPNFSGIFPKNP</sequence>
<evidence type="ECO:0000256" key="2">
    <source>
        <dbReference type="ARBA" id="ARBA00004906"/>
    </source>
</evidence>
<dbReference type="InterPro" id="IPR003613">
    <property type="entry name" value="Ubox_domain"/>
</dbReference>
<feature type="region of interest" description="Disordered" evidence="8">
    <location>
        <begin position="334"/>
        <end position="355"/>
    </location>
</feature>
<dbReference type="Proteomes" id="UP000594638">
    <property type="component" value="Unassembled WGS sequence"/>
</dbReference>
<feature type="compositionally biased region" description="Polar residues" evidence="8">
    <location>
        <begin position="838"/>
        <end position="856"/>
    </location>
</feature>
<feature type="region of interest" description="Disordered" evidence="8">
    <location>
        <begin position="369"/>
        <end position="412"/>
    </location>
</feature>
<keyword evidence="6" id="KW-0106">Calcium</keyword>
<feature type="compositionally biased region" description="Polar residues" evidence="8">
    <location>
        <begin position="369"/>
        <end position="392"/>
    </location>
</feature>
<dbReference type="InterPro" id="IPR045210">
    <property type="entry name" value="RING-Ubox_PUB"/>
</dbReference>
<dbReference type="Gramene" id="OE9A028607T1">
    <property type="protein sequence ID" value="OE9A028607C1"/>
    <property type="gene ID" value="OE9A028607"/>
</dbReference>
<keyword evidence="13" id="KW-1185">Reference proteome</keyword>
<feature type="domain" description="EH" evidence="9">
    <location>
        <begin position="423"/>
        <end position="506"/>
    </location>
</feature>
<dbReference type="Gene3D" id="3.30.40.10">
    <property type="entry name" value="Zinc/RING finger domain, C3HC4 (zinc finger)"/>
    <property type="match status" value="1"/>
</dbReference>
<dbReference type="CDD" id="cd00052">
    <property type="entry name" value="EH"/>
    <property type="match status" value="2"/>
</dbReference>
<feature type="domain" description="EF-hand" evidence="10">
    <location>
        <begin position="43"/>
        <end position="76"/>
    </location>
</feature>
<feature type="domain" description="EF-hand" evidence="10">
    <location>
        <begin position="7"/>
        <end position="42"/>
    </location>
</feature>
<dbReference type="InterPro" id="IPR018247">
    <property type="entry name" value="EF_Hand_1_Ca_BS"/>
</dbReference>
<dbReference type="CDD" id="cd16664">
    <property type="entry name" value="RING-Ubox_PUB"/>
    <property type="match status" value="1"/>
</dbReference>
<organism evidence="12 13">
    <name type="scientific">Olea europaea subsp. europaea</name>
    <dbReference type="NCBI Taxonomy" id="158383"/>
    <lineage>
        <taxon>Eukaryota</taxon>
        <taxon>Viridiplantae</taxon>
        <taxon>Streptophyta</taxon>
        <taxon>Embryophyta</taxon>
        <taxon>Tracheophyta</taxon>
        <taxon>Spermatophyta</taxon>
        <taxon>Magnoliopsida</taxon>
        <taxon>eudicotyledons</taxon>
        <taxon>Gunneridae</taxon>
        <taxon>Pentapetalae</taxon>
        <taxon>asterids</taxon>
        <taxon>lamiids</taxon>
        <taxon>Lamiales</taxon>
        <taxon>Oleaceae</taxon>
        <taxon>Oleeae</taxon>
        <taxon>Olea</taxon>
    </lineage>
</organism>
<keyword evidence="4" id="KW-0808">Transferase</keyword>
<dbReference type="SUPFAM" id="SSF47473">
    <property type="entry name" value="EF-hand"/>
    <property type="match status" value="2"/>
</dbReference>
<evidence type="ECO:0000259" key="9">
    <source>
        <dbReference type="PROSITE" id="PS50031"/>
    </source>
</evidence>
<feature type="compositionally biased region" description="Polar residues" evidence="8">
    <location>
        <begin position="131"/>
        <end position="215"/>
    </location>
</feature>
<dbReference type="PROSITE" id="PS51698">
    <property type="entry name" value="U_BOX"/>
    <property type="match status" value="1"/>
</dbReference>
<evidence type="ECO:0000256" key="7">
    <source>
        <dbReference type="SAM" id="Coils"/>
    </source>
</evidence>
<evidence type="ECO:0000259" key="10">
    <source>
        <dbReference type="PROSITE" id="PS50222"/>
    </source>
</evidence>
<dbReference type="PANTHER" id="PTHR45958:SF6">
    <property type="entry name" value="U-BOX DOMAIN-CONTAINING PROTEIN 43"/>
    <property type="match status" value="1"/>
</dbReference>
<dbReference type="Pfam" id="PF12763">
    <property type="entry name" value="EH"/>
    <property type="match status" value="2"/>
</dbReference>
<feature type="compositionally biased region" description="Basic and acidic residues" evidence="8">
    <location>
        <begin position="857"/>
        <end position="876"/>
    </location>
</feature>
<accession>A0A8S0VDA3</accession>
<evidence type="ECO:0000313" key="13">
    <source>
        <dbReference type="Proteomes" id="UP000594638"/>
    </source>
</evidence>
<dbReference type="SMART" id="SM00054">
    <property type="entry name" value="EFh"/>
    <property type="match status" value="4"/>
</dbReference>
<evidence type="ECO:0000259" key="11">
    <source>
        <dbReference type="PROSITE" id="PS51698"/>
    </source>
</evidence>
<feature type="compositionally biased region" description="Polar residues" evidence="8">
    <location>
        <begin position="794"/>
        <end position="810"/>
    </location>
</feature>
<comment type="caution">
    <text evidence="12">The sequence shown here is derived from an EMBL/GenBank/DDBJ whole genome shotgun (WGS) entry which is preliminary data.</text>
</comment>
<dbReference type="InterPro" id="IPR000261">
    <property type="entry name" value="EH_dom"/>
</dbReference>
<dbReference type="GO" id="GO:0016567">
    <property type="term" value="P:protein ubiquitination"/>
    <property type="evidence" value="ECO:0007669"/>
    <property type="project" value="InterPro"/>
</dbReference>
<reference evidence="12 13" key="1">
    <citation type="submission" date="2019-12" db="EMBL/GenBank/DDBJ databases">
        <authorList>
            <person name="Alioto T."/>
            <person name="Alioto T."/>
            <person name="Gomez Garrido J."/>
        </authorList>
    </citation>
    <scope>NUCLEOTIDE SEQUENCE [LARGE SCALE GENOMIC DNA]</scope>
</reference>
<feature type="domain" description="U-box" evidence="11">
    <location>
        <begin position="1065"/>
        <end position="1144"/>
    </location>
</feature>
<dbReference type="SMART" id="SM00185">
    <property type="entry name" value="ARM"/>
    <property type="match status" value="8"/>
</dbReference>
<evidence type="ECO:0000256" key="4">
    <source>
        <dbReference type="ARBA" id="ARBA00022679"/>
    </source>
</evidence>
<dbReference type="EMBL" id="CACTIH010009490">
    <property type="protein sequence ID" value="CAA3031857.1"/>
    <property type="molecule type" value="Genomic_DNA"/>
</dbReference>
<feature type="compositionally biased region" description="Polar residues" evidence="8">
    <location>
        <begin position="926"/>
        <end position="939"/>
    </location>
</feature>
<dbReference type="InterPro" id="IPR016024">
    <property type="entry name" value="ARM-type_fold"/>
</dbReference>
<feature type="compositionally biased region" description="Low complexity" evidence="8">
    <location>
        <begin position="393"/>
        <end position="409"/>
    </location>
</feature>